<accession>A0A6J6SWX1</accession>
<evidence type="ECO:0000256" key="2">
    <source>
        <dbReference type="ARBA" id="ARBA00022676"/>
    </source>
</evidence>
<comment type="similarity">
    <text evidence="1">Belongs to the glycosyltransferase 2 family.</text>
</comment>
<dbReference type="PANTHER" id="PTHR43179:SF12">
    <property type="entry name" value="GALACTOFURANOSYLTRANSFERASE GLFT2"/>
    <property type="match status" value="1"/>
</dbReference>
<evidence type="ECO:0000256" key="1">
    <source>
        <dbReference type="ARBA" id="ARBA00006739"/>
    </source>
</evidence>
<gene>
    <name evidence="5" type="ORF">UFOPK2786_00674</name>
</gene>
<dbReference type="SUPFAM" id="SSF53448">
    <property type="entry name" value="Nucleotide-diphospho-sugar transferases"/>
    <property type="match status" value="1"/>
</dbReference>
<name>A0A6J6SWX1_9ZZZZ</name>
<dbReference type="Pfam" id="PF00535">
    <property type="entry name" value="Glycos_transf_2"/>
    <property type="match status" value="1"/>
</dbReference>
<sequence length="297" mass="32584">MTDDAAGRSNERPAYGVVVLTMGRRPAELAAGIASLLAQDGVELDIVVVGNGWEPVGIPDGVRTLGLVENLGIPAGRNAGVPLVSGELLFFLDDDASLPDPGFLLAVAERFVAHPRLGLIQPRVVDPTGEASPGRWVPRLRVGDPAEPGPATSLWEGAVAMRRSIFEAIDGWPAPFFYAHEGIEVVWRTWDEGYVAWYAGDLVVNHPVIDPARHDVYYRLNARNRVWLARRNLPLVLEPLYVGSWVALTLVRMRNRAALRAWFGGLAEGIRVNPGGRRRMRWSTVWAMTRAGRPPVI</sequence>
<dbReference type="EMBL" id="CAEZYW010000082">
    <property type="protein sequence ID" value="CAB4739177.1"/>
    <property type="molecule type" value="Genomic_DNA"/>
</dbReference>
<dbReference type="Gene3D" id="3.90.550.10">
    <property type="entry name" value="Spore Coat Polysaccharide Biosynthesis Protein SpsA, Chain A"/>
    <property type="match status" value="1"/>
</dbReference>
<proteinExistence type="inferred from homology"/>
<evidence type="ECO:0000256" key="3">
    <source>
        <dbReference type="ARBA" id="ARBA00022679"/>
    </source>
</evidence>
<dbReference type="InterPro" id="IPR001173">
    <property type="entry name" value="Glyco_trans_2-like"/>
</dbReference>
<reference evidence="5" key="1">
    <citation type="submission" date="2020-05" db="EMBL/GenBank/DDBJ databases">
        <authorList>
            <person name="Chiriac C."/>
            <person name="Salcher M."/>
            <person name="Ghai R."/>
            <person name="Kavagutti S V."/>
        </authorList>
    </citation>
    <scope>NUCLEOTIDE SEQUENCE</scope>
</reference>
<evidence type="ECO:0000313" key="5">
    <source>
        <dbReference type="EMBL" id="CAB4739177.1"/>
    </source>
</evidence>
<organism evidence="5">
    <name type="scientific">freshwater metagenome</name>
    <dbReference type="NCBI Taxonomy" id="449393"/>
    <lineage>
        <taxon>unclassified sequences</taxon>
        <taxon>metagenomes</taxon>
        <taxon>ecological metagenomes</taxon>
    </lineage>
</organism>
<keyword evidence="3" id="KW-0808">Transferase</keyword>
<keyword evidence="2" id="KW-0328">Glycosyltransferase</keyword>
<protein>
    <submittedName>
        <fullName evidence="5">Unannotated protein</fullName>
    </submittedName>
</protein>
<feature type="domain" description="Glycosyltransferase 2-like" evidence="4">
    <location>
        <begin position="18"/>
        <end position="168"/>
    </location>
</feature>
<evidence type="ECO:0000259" key="4">
    <source>
        <dbReference type="Pfam" id="PF00535"/>
    </source>
</evidence>
<dbReference type="AlphaFoldDB" id="A0A6J6SWX1"/>
<dbReference type="PANTHER" id="PTHR43179">
    <property type="entry name" value="RHAMNOSYLTRANSFERASE WBBL"/>
    <property type="match status" value="1"/>
</dbReference>
<dbReference type="InterPro" id="IPR029044">
    <property type="entry name" value="Nucleotide-diphossugar_trans"/>
</dbReference>
<dbReference type="GO" id="GO:0016757">
    <property type="term" value="F:glycosyltransferase activity"/>
    <property type="evidence" value="ECO:0007669"/>
    <property type="project" value="UniProtKB-KW"/>
</dbReference>